<evidence type="ECO:0000313" key="1">
    <source>
        <dbReference type="Proteomes" id="UP000095286"/>
    </source>
</evidence>
<name>A0AC35UE94_9BILA</name>
<proteinExistence type="predicted"/>
<accession>A0AC35UE94</accession>
<organism evidence="1 2">
    <name type="scientific">Rhabditophanes sp. KR3021</name>
    <dbReference type="NCBI Taxonomy" id="114890"/>
    <lineage>
        <taxon>Eukaryota</taxon>
        <taxon>Metazoa</taxon>
        <taxon>Ecdysozoa</taxon>
        <taxon>Nematoda</taxon>
        <taxon>Chromadorea</taxon>
        <taxon>Rhabditida</taxon>
        <taxon>Tylenchina</taxon>
        <taxon>Panagrolaimomorpha</taxon>
        <taxon>Strongyloidoidea</taxon>
        <taxon>Alloionematidae</taxon>
        <taxon>Rhabditophanes</taxon>
    </lineage>
</organism>
<dbReference type="Proteomes" id="UP000095286">
    <property type="component" value="Unplaced"/>
</dbReference>
<dbReference type="WBParaSite" id="RSKR_0001031200.1">
    <property type="protein sequence ID" value="RSKR_0001031200.1"/>
    <property type="gene ID" value="RSKR_0001031200"/>
</dbReference>
<evidence type="ECO:0000313" key="2">
    <source>
        <dbReference type="WBParaSite" id="RSKR_0001031200.1"/>
    </source>
</evidence>
<protein>
    <submittedName>
        <fullName evidence="2">IgGFc_binding domain-containing protein</fullName>
    </submittedName>
</protein>
<reference evidence="2" key="1">
    <citation type="submission" date="2016-11" db="UniProtKB">
        <authorList>
            <consortium name="WormBaseParasite"/>
        </authorList>
    </citation>
    <scope>IDENTIFICATION</scope>
    <source>
        <strain evidence="2">KR3021</strain>
    </source>
</reference>
<sequence>MKVEFILSIIASVLLLSSAIKNTENANLLGSEGTYFVASFAQYRPTDDPNRFQIELVYIPSGKDNATVSTSWYSLKNSSSVSYPYFAENGVVSMQQFSYSDIIDDSYAATGSVAQIQDPRIIIISDKPIKVIARIYDIITGRGDAYDLISENIVGNEYEVNLPRSNNDGFQIIHVFGSNLTSPDVQYIHFIDGVQLENGTITLAQTLGAPQNVFTVPFDGSQHSYYFKGTSFFYITAAVTNVDIMYYTTGNSDGLGNKIFEYVAHQPVPLSPYDCKHLFNDPTDIRMTTIQNAVSVYMGAGALNCGNTFPLYTLNDNRNQRSNGFGPDDSFAVPGTLGLVTDFNTTVGTTAFGIQVTHVQAPWARLGTMRDAHQKPSGLFIHYTPESTQFVTGDTTFYTFNDEDMIEVYGDNNVGTNEFLLDNQPVPIINVKSIPITIFKQNFYAFTIVIPIGGLHTFSSRGRYVAYVMGRNVFGKAYLYGYTASYNTSKLTSYWAADPTTTTPISDVTSKKVTDGISMSTIAIMTTTSASTMSSSLILTLITAFVALIIRN</sequence>